<proteinExistence type="predicted"/>
<feature type="domain" description="Antirepressor protein ant N-terminal" evidence="2">
    <location>
        <begin position="21"/>
        <end position="124"/>
    </location>
</feature>
<dbReference type="InterPro" id="IPR018875">
    <property type="entry name" value="Antirepressor_Ant_N"/>
</dbReference>
<evidence type="ECO:0000313" key="4">
    <source>
        <dbReference type="Proteomes" id="UP000220527"/>
    </source>
</evidence>
<sequence length="288" mass="32807">MSREPSAPAPLPHEQLPIPLFDGVVLAVRSGDGLIFLDLRDLCATLGLDVASQRRRIQATDTLRLAPFRVSVGEKQMRTRDFLLLDDVPLWLLSVQQRRVNADVRERFSYVQTYLVAAVRQAFAQLTGLPDAPSSTIEDLSDLDRIDQALSQLAELGRRQAEIEQSQERARSAYRDLRSLLSQLRERVQELEHQVHVRLSPTQRGTIYRMVQAWGQARAERTPDVVPGIAIRRAWAEVNARFGVSTYTDLPAQRYDEIVQFVQDRYRDLTGKELPLVEQHELEDGDAE</sequence>
<feature type="coiled-coil region" evidence="1">
    <location>
        <begin position="146"/>
        <end position="194"/>
    </location>
</feature>
<evidence type="ECO:0000256" key="1">
    <source>
        <dbReference type="SAM" id="Coils"/>
    </source>
</evidence>
<accession>A0A2A6RGX0</accession>
<evidence type="ECO:0000313" key="3">
    <source>
        <dbReference type="EMBL" id="PDW02128.1"/>
    </source>
</evidence>
<organism evidence="3 4">
    <name type="scientific">Candidatus Viridilinea mediisalina</name>
    <dbReference type="NCBI Taxonomy" id="2024553"/>
    <lineage>
        <taxon>Bacteria</taxon>
        <taxon>Bacillati</taxon>
        <taxon>Chloroflexota</taxon>
        <taxon>Chloroflexia</taxon>
        <taxon>Chloroflexales</taxon>
        <taxon>Chloroflexineae</taxon>
        <taxon>Oscillochloridaceae</taxon>
        <taxon>Candidatus Viridilinea</taxon>
    </lineage>
</organism>
<name>A0A2A6RGX0_9CHLR</name>
<dbReference type="AlphaFoldDB" id="A0A2A6RGX0"/>
<dbReference type="EMBL" id="NQWI01000086">
    <property type="protein sequence ID" value="PDW02128.1"/>
    <property type="molecule type" value="Genomic_DNA"/>
</dbReference>
<comment type="caution">
    <text evidence="3">The sequence shown here is derived from an EMBL/GenBank/DDBJ whole genome shotgun (WGS) entry which is preliminary data.</text>
</comment>
<protein>
    <recommendedName>
        <fullName evidence="2">Antirepressor protein ant N-terminal domain-containing protein</fullName>
    </recommendedName>
</protein>
<dbReference type="RefSeq" id="WP_097645017.1">
    <property type="nucleotide sequence ID" value="NZ_NQWI01000086.1"/>
</dbReference>
<gene>
    <name evidence="3" type="ORF">CJ255_15555</name>
</gene>
<reference evidence="4" key="1">
    <citation type="submission" date="2017-08" db="EMBL/GenBank/DDBJ databases">
        <authorList>
            <person name="Grouzdev D.S."/>
            <person name="Gaisin V.A."/>
            <person name="Rysina M.S."/>
            <person name="Gorlenko V.M."/>
        </authorList>
    </citation>
    <scope>NUCLEOTIDE SEQUENCE [LARGE SCALE GENOMIC DNA]</scope>
    <source>
        <strain evidence="4">Kir15-3F</strain>
    </source>
</reference>
<keyword evidence="1" id="KW-0175">Coiled coil</keyword>
<keyword evidence="4" id="KW-1185">Reference proteome</keyword>
<dbReference type="Pfam" id="PF10547">
    <property type="entry name" value="P22_AR_N"/>
    <property type="match status" value="1"/>
</dbReference>
<evidence type="ECO:0000259" key="2">
    <source>
        <dbReference type="Pfam" id="PF10547"/>
    </source>
</evidence>
<dbReference type="OrthoDB" id="148824at2"/>
<dbReference type="Proteomes" id="UP000220527">
    <property type="component" value="Unassembled WGS sequence"/>
</dbReference>